<dbReference type="PROSITE" id="PS51915">
    <property type="entry name" value="ZAD"/>
    <property type="match status" value="1"/>
</dbReference>
<keyword evidence="3" id="KW-0677">Repeat</keyword>
<dbReference type="SMART" id="SM00868">
    <property type="entry name" value="zf-AD"/>
    <property type="match status" value="1"/>
</dbReference>
<organism evidence="12 13">
    <name type="scientific">Chironomus riparius</name>
    <dbReference type="NCBI Taxonomy" id="315576"/>
    <lineage>
        <taxon>Eukaryota</taxon>
        <taxon>Metazoa</taxon>
        <taxon>Ecdysozoa</taxon>
        <taxon>Arthropoda</taxon>
        <taxon>Hexapoda</taxon>
        <taxon>Insecta</taxon>
        <taxon>Pterygota</taxon>
        <taxon>Neoptera</taxon>
        <taxon>Endopterygota</taxon>
        <taxon>Diptera</taxon>
        <taxon>Nematocera</taxon>
        <taxon>Chironomoidea</taxon>
        <taxon>Chironomidae</taxon>
        <taxon>Chironominae</taxon>
        <taxon>Chironomus</taxon>
    </lineage>
</organism>
<dbReference type="InterPro" id="IPR036236">
    <property type="entry name" value="Znf_C2H2_sf"/>
</dbReference>
<feature type="domain" description="ZAD" evidence="11">
    <location>
        <begin position="4"/>
        <end position="76"/>
    </location>
</feature>
<dbReference type="SUPFAM" id="SSF57716">
    <property type="entry name" value="Glucocorticoid receptor-like (DNA-binding domain)"/>
    <property type="match status" value="1"/>
</dbReference>
<dbReference type="EMBL" id="OU895878">
    <property type="protein sequence ID" value="CAG9804587.1"/>
    <property type="molecule type" value="Genomic_DNA"/>
</dbReference>
<evidence type="ECO:0000256" key="8">
    <source>
        <dbReference type="PROSITE-ProRule" id="PRU01263"/>
    </source>
</evidence>
<accession>A0A9N9RW26</accession>
<keyword evidence="5 8" id="KW-0862">Zinc</keyword>
<dbReference type="PANTHER" id="PTHR24376:SF235">
    <property type="entry name" value="C2H2-TYPE DOMAIN-CONTAINING PROTEIN"/>
    <property type="match status" value="1"/>
</dbReference>
<evidence type="ECO:0000259" key="10">
    <source>
        <dbReference type="PROSITE" id="PS50157"/>
    </source>
</evidence>
<evidence type="ECO:0000259" key="11">
    <source>
        <dbReference type="PROSITE" id="PS51915"/>
    </source>
</evidence>
<dbReference type="Pfam" id="PF07776">
    <property type="entry name" value="zf-AD"/>
    <property type="match status" value="1"/>
</dbReference>
<dbReference type="AlphaFoldDB" id="A0A9N9RW26"/>
<evidence type="ECO:0000313" key="12">
    <source>
        <dbReference type="EMBL" id="CAG9804587.1"/>
    </source>
</evidence>
<evidence type="ECO:0000313" key="13">
    <source>
        <dbReference type="Proteomes" id="UP001153620"/>
    </source>
</evidence>
<sequence length="441" mass="52006">MEERICRVCLSSESVNKFISVFENKLALKIFLVTSVKIIELQNIPALICKSCEIEVYQCINFRRKIQTSQEYFDNKLPCIETFVETYFENVEVIDNNVLELSAKEEIIEEYLEFPEEENVVEQIVEKSPRETSIASNEIPIRRLSCRYCGLKLSRRQRLIQHERLHFLETATKYTCDKCGKNFNQRFGLVPHFKKHHGYRIDKFKERWKCAICKDKILAPGNLEVHYHKLHKEFFGSNVNEKAAQTSKNSLNNKSKKEPSKKLMRKDLRKPKTFFPCEICGNSFTSSTRYHKHLNHVHGIREQEEEKLLNGESDLLSIQHIDDQKKHIPCSTCGKLFTSLNTCKTHEKIHSGLQYICDLCGSYFSMKPYLTSHVQKVHLKLKRFKCSMCNKSFIHRELLNYHIKKHLNIRNYSCQFCQKTFVRKACALIHERIHKNERPFS</sequence>
<dbReference type="OrthoDB" id="7761303at2759"/>
<feature type="binding site" evidence="8">
    <location>
        <position position="52"/>
    </location>
    <ligand>
        <name>Zn(2+)</name>
        <dbReference type="ChEBI" id="CHEBI:29105"/>
    </ligand>
</feature>
<feature type="binding site" evidence="8">
    <location>
        <position position="9"/>
    </location>
    <ligand>
        <name>Zn(2+)</name>
        <dbReference type="ChEBI" id="CHEBI:29105"/>
    </ligand>
</feature>
<dbReference type="GO" id="GO:0008270">
    <property type="term" value="F:zinc ion binding"/>
    <property type="evidence" value="ECO:0007669"/>
    <property type="project" value="UniProtKB-UniRule"/>
</dbReference>
<dbReference type="Gene3D" id="3.30.160.60">
    <property type="entry name" value="Classic Zinc Finger"/>
    <property type="match status" value="4"/>
</dbReference>
<dbReference type="GO" id="GO:0005634">
    <property type="term" value="C:nucleus"/>
    <property type="evidence" value="ECO:0007669"/>
    <property type="project" value="UniProtKB-SubCell"/>
</dbReference>
<feature type="domain" description="C2H2-type" evidence="10">
    <location>
        <begin position="412"/>
        <end position="439"/>
    </location>
</feature>
<evidence type="ECO:0000256" key="6">
    <source>
        <dbReference type="ARBA" id="ARBA00023242"/>
    </source>
</evidence>
<gene>
    <name evidence="12" type="ORF">CHIRRI_LOCUS7470</name>
</gene>
<evidence type="ECO:0000256" key="1">
    <source>
        <dbReference type="ARBA" id="ARBA00004123"/>
    </source>
</evidence>
<feature type="domain" description="C2H2-type" evidence="10">
    <location>
        <begin position="144"/>
        <end position="171"/>
    </location>
</feature>
<evidence type="ECO:0000256" key="2">
    <source>
        <dbReference type="ARBA" id="ARBA00022723"/>
    </source>
</evidence>
<dbReference type="InterPro" id="IPR012934">
    <property type="entry name" value="Znf_AD"/>
</dbReference>
<keyword evidence="13" id="KW-1185">Reference proteome</keyword>
<feature type="domain" description="C2H2-type" evidence="10">
    <location>
        <begin position="275"/>
        <end position="303"/>
    </location>
</feature>
<name>A0A9N9RW26_9DIPT</name>
<dbReference type="Proteomes" id="UP001153620">
    <property type="component" value="Chromosome 2"/>
</dbReference>
<reference evidence="12" key="2">
    <citation type="submission" date="2022-10" db="EMBL/GenBank/DDBJ databases">
        <authorList>
            <consortium name="ENA_rothamsted_submissions"/>
            <consortium name="culmorum"/>
            <person name="King R."/>
        </authorList>
    </citation>
    <scope>NUCLEOTIDE SEQUENCE</scope>
</reference>
<evidence type="ECO:0000256" key="9">
    <source>
        <dbReference type="SAM" id="MobiDB-lite"/>
    </source>
</evidence>
<protein>
    <submittedName>
        <fullName evidence="12">Uncharacterized protein</fullName>
    </submittedName>
</protein>
<feature type="domain" description="C2H2-type" evidence="10">
    <location>
        <begin position="384"/>
        <end position="411"/>
    </location>
</feature>
<keyword evidence="4 7" id="KW-0863">Zinc-finger</keyword>
<dbReference type="PROSITE" id="PS00028">
    <property type="entry name" value="ZINC_FINGER_C2H2_1"/>
    <property type="match status" value="8"/>
</dbReference>
<evidence type="ECO:0000256" key="4">
    <source>
        <dbReference type="ARBA" id="ARBA00022771"/>
    </source>
</evidence>
<evidence type="ECO:0000256" key="3">
    <source>
        <dbReference type="ARBA" id="ARBA00022737"/>
    </source>
</evidence>
<feature type="region of interest" description="Disordered" evidence="9">
    <location>
        <begin position="244"/>
        <end position="265"/>
    </location>
</feature>
<comment type="subcellular location">
    <subcellularLocation>
        <location evidence="1">Nucleus</location>
    </subcellularLocation>
</comment>
<reference evidence="12" key="1">
    <citation type="submission" date="2022-01" db="EMBL/GenBank/DDBJ databases">
        <authorList>
            <person name="King R."/>
        </authorList>
    </citation>
    <scope>NUCLEOTIDE SEQUENCE</scope>
</reference>
<dbReference type="Pfam" id="PF00096">
    <property type="entry name" value="zf-C2H2"/>
    <property type="match status" value="1"/>
</dbReference>
<evidence type="ECO:0000256" key="7">
    <source>
        <dbReference type="PROSITE-ProRule" id="PRU00042"/>
    </source>
</evidence>
<dbReference type="InterPro" id="IPR013087">
    <property type="entry name" value="Znf_C2H2_type"/>
</dbReference>
<dbReference type="PROSITE" id="PS50157">
    <property type="entry name" value="ZINC_FINGER_C2H2_2"/>
    <property type="match status" value="7"/>
</dbReference>
<feature type="domain" description="C2H2-type" evidence="10">
    <location>
        <begin position="328"/>
        <end position="355"/>
    </location>
</feature>
<dbReference type="SMART" id="SM00355">
    <property type="entry name" value="ZnF_C2H2"/>
    <property type="match status" value="8"/>
</dbReference>
<evidence type="ECO:0000256" key="5">
    <source>
        <dbReference type="ARBA" id="ARBA00022833"/>
    </source>
</evidence>
<dbReference type="PANTHER" id="PTHR24376">
    <property type="entry name" value="ZINC FINGER PROTEIN"/>
    <property type="match status" value="1"/>
</dbReference>
<dbReference type="Gene3D" id="3.40.1800.20">
    <property type="match status" value="1"/>
</dbReference>
<dbReference type="SUPFAM" id="SSF57667">
    <property type="entry name" value="beta-beta-alpha zinc fingers"/>
    <property type="match status" value="4"/>
</dbReference>
<feature type="domain" description="C2H2-type" evidence="10">
    <location>
        <begin position="174"/>
        <end position="201"/>
    </location>
</feature>
<proteinExistence type="predicted"/>
<feature type="domain" description="C2H2-type" evidence="10">
    <location>
        <begin position="355"/>
        <end position="383"/>
    </location>
</feature>
<keyword evidence="2 8" id="KW-0479">Metal-binding</keyword>
<feature type="binding site" evidence="8">
    <location>
        <position position="49"/>
    </location>
    <ligand>
        <name>Zn(2+)</name>
        <dbReference type="ChEBI" id="CHEBI:29105"/>
    </ligand>
</feature>
<keyword evidence="6" id="KW-0539">Nucleus</keyword>
<feature type="binding site" evidence="8">
    <location>
        <position position="6"/>
    </location>
    <ligand>
        <name>Zn(2+)</name>
        <dbReference type="ChEBI" id="CHEBI:29105"/>
    </ligand>
</feature>